<feature type="region of interest" description="Disordered" evidence="2">
    <location>
        <begin position="42"/>
        <end position="126"/>
    </location>
</feature>
<keyword evidence="3" id="KW-0472">Membrane</keyword>
<feature type="compositionally biased region" description="Polar residues" evidence="2">
    <location>
        <begin position="73"/>
        <end position="87"/>
    </location>
</feature>
<feature type="compositionally biased region" description="Low complexity" evidence="2">
    <location>
        <begin position="42"/>
        <end position="52"/>
    </location>
</feature>
<keyword evidence="3" id="KW-1133">Transmembrane helix</keyword>
<comment type="caution">
    <text evidence="4">The sequence shown here is derived from an EMBL/GenBank/DDBJ whole genome shotgun (WGS) entry which is preliminary data.</text>
</comment>
<keyword evidence="1" id="KW-0175">Coiled coil</keyword>
<feature type="transmembrane region" description="Helical" evidence="3">
    <location>
        <begin position="262"/>
        <end position="282"/>
    </location>
</feature>
<gene>
    <name evidence="4" type="ORF">HDU87_000777</name>
</gene>
<name>A0AAD5XP90_9FUNG</name>
<evidence type="ECO:0000313" key="5">
    <source>
        <dbReference type="Proteomes" id="UP001212152"/>
    </source>
</evidence>
<evidence type="ECO:0000256" key="1">
    <source>
        <dbReference type="SAM" id="Coils"/>
    </source>
</evidence>
<dbReference type="AlphaFoldDB" id="A0AAD5XP90"/>
<accession>A0AAD5XP90</accession>
<evidence type="ECO:0000256" key="2">
    <source>
        <dbReference type="SAM" id="MobiDB-lite"/>
    </source>
</evidence>
<protein>
    <submittedName>
        <fullName evidence="4">Uncharacterized protein</fullName>
    </submittedName>
</protein>
<dbReference type="EMBL" id="JADGJQ010000011">
    <property type="protein sequence ID" value="KAJ3181759.1"/>
    <property type="molecule type" value="Genomic_DNA"/>
</dbReference>
<keyword evidence="3" id="KW-0812">Transmembrane</keyword>
<reference evidence="4" key="1">
    <citation type="submission" date="2020-05" db="EMBL/GenBank/DDBJ databases">
        <title>Phylogenomic resolution of chytrid fungi.</title>
        <authorList>
            <person name="Stajich J.E."/>
            <person name="Amses K."/>
            <person name="Simmons R."/>
            <person name="Seto K."/>
            <person name="Myers J."/>
            <person name="Bonds A."/>
            <person name="Quandt C.A."/>
            <person name="Barry K."/>
            <person name="Liu P."/>
            <person name="Grigoriev I."/>
            <person name="Longcore J.E."/>
            <person name="James T.Y."/>
        </authorList>
    </citation>
    <scope>NUCLEOTIDE SEQUENCE</scope>
    <source>
        <strain evidence="4">JEL0379</strain>
    </source>
</reference>
<keyword evidence="5" id="KW-1185">Reference proteome</keyword>
<dbReference type="Proteomes" id="UP001212152">
    <property type="component" value="Unassembled WGS sequence"/>
</dbReference>
<feature type="region of interest" description="Disordered" evidence="2">
    <location>
        <begin position="1"/>
        <end position="23"/>
    </location>
</feature>
<organism evidence="4 5">
    <name type="scientific">Geranomyces variabilis</name>
    <dbReference type="NCBI Taxonomy" id="109894"/>
    <lineage>
        <taxon>Eukaryota</taxon>
        <taxon>Fungi</taxon>
        <taxon>Fungi incertae sedis</taxon>
        <taxon>Chytridiomycota</taxon>
        <taxon>Chytridiomycota incertae sedis</taxon>
        <taxon>Chytridiomycetes</taxon>
        <taxon>Spizellomycetales</taxon>
        <taxon>Powellomycetaceae</taxon>
        <taxon>Geranomyces</taxon>
    </lineage>
</organism>
<proteinExistence type="predicted"/>
<evidence type="ECO:0000313" key="4">
    <source>
        <dbReference type="EMBL" id="KAJ3181759.1"/>
    </source>
</evidence>
<feature type="coiled-coil region" evidence="1">
    <location>
        <begin position="205"/>
        <end position="239"/>
    </location>
</feature>
<sequence length="289" mass="31372">MSKDRSRSPHKHLRGALSPDMFATAAAPINVERLSAANYKMSATASPAHSSVPPAPTPADTNSNDALGDADDSSFSSVTDETMQTLRSLAHFPPDPSLLASPRNPLSPPGSSQKKKKKPDDDFEEADSCAARSLVELVLEDPAALLEQKKKEWEQARVYLVDTLAKLADAAHNYERPRLLASKQAEFKSRTALLSAKDAEVEAERERLSALLDRETALIARYTNELEVIKENARKLRSVAPPPAVATPQTRLPGTELNAQALVAPLLAVIAALIFTIVTDAYQRNRGYV</sequence>
<evidence type="ECO:0000256" key="3">
    <source>
        <dbReference type="SAM" id="Phobius"/>
    </source>
</evidence>